<protein>
    <submittedName>
        <fullName evidence="1">Notum</fullName>
    </submittedName>
</protein>
<dbReference type="InterPro" id="IPR004963">
    <property type="entry name" value="PAE/NOTUM"/>
</dbReference>
<comment type="caution">
    <text evidence="1">The sequence shown here is derived from an EMBL/GenBank/DDBJ whole genome shotgun (WGS) entry which is preliminary data.</text>
</comment>
<reference evidence="1 2" key="1">
    <citation type="submission" date="2024-03" db="EMBL/GenBank/DDBJ databases">
        <title>The Acrasis kona genome and developmental transcriptomes reveal deep origins of eukaryotic multicellular pathways.</title>
        <authorList>
            <person name="Sheikh S."/>
            <person name="Fu C.-J."/>
            <person name="Brown M.W."/>
            <person name="Baldauf S.L."/>
        </authorList>
    </citation>
    <scope>NUCLEOTIDE SEQUENCE [LARGE SCALE GENOMIC DNA]</scope>
    <source>
        <strain evidence="1 2">ATCC MYA-3509</strain>
    </source>
</reference>
<dbReference type="AlphaFoldDB" id="A0AAW2Z7M3"/>
<dbReference type="InterPro" id="IPR029058">
    <property type="entry name" value="AB_hydrolase_fold"/>
</dbReference>
<evidence type="ECO:0000313" key="2">
    <source>
        <dbReference type="Proteomes" id="UP001431209"/>
    </source>
</evidence>
<keyword evidence="2" id="KW-1185">Reference proteome</keyword>
<dbReference type="Pfam" id="PF03283">
    <property type="entry name" value="PAE"/>
    <property type="match status" value="1"/>
</dbReference>
<dbReference type="PANTHER" id="PTHR21562:SF67">
    <property type="entry name" value="PECTIN ACETYLESTERASE"/>
    <property type="match status" value="1"/>
</dbReference>
<accession>A0AAW2Z7M3</accession>
<evidence type="ECO:0000313" key="1">
    <source>
        <dbReference type="EMBL" id="KAL0484687.1"/>
    </source>
</evidence>
<sequence>MLDEYVDSMGSRCLDGSAPSLYFGKGKKQDKFLFHFEGGAWCNSWDACYKRSLGHLGSSKNLPATLIKGGYLSQDPKENPNFCDFNLVFLRYCDGSFFAGDLKQPFKVKDKQLYVRGRSNLYAMLDWLTKHAGLKKASEVVVSGGSAGGIATFLHSGFIADYLQGVRVVSAPDAGFLPVDQNSAVAKSLNWLVENMNISGTSDYLKECISKSPKNKLWQCMSGTYLYSKMKMPTFISNSALDSWQLTNIAGLGKECIKTPSKCMSKLTDWQKHFMNVLNNTLGSNPNSYNGINGGYNPSCIQHEQLQNGHVYSKQEIKGHTLRDTFGSWFHNDKKVPRWNIDVPYPNNPTCK</sequence>
<dbReference type="GO" id="GO:0016787">
    <property type="term" value="F:hydrolase activity"/>
    <property type="evidence" value="ECO:0007669"/>
    <property type="project" value="InterPro"/>
</dbReference>
<dbReference type="PANTHER" id="PTHR21562">
    <property type="entry name" value="NOTUM-RELATED"/>
    <property type="match status" value="1"/>
</dbReference>
<gene>
    <name evidence="1" type="ORF">AKO1_003506</name>
</gene>
<proteinExistence type="predicted"/>
<organism evidence="1 2">
    <name type="scientific">Acrasis kona</name>
    <dbReference type="NCBI Taxonomy" id="1008807"/>
    <lineage>
        <taxon>Eukaryota</taxon>
        <taxon>Discoba</taxon>
        <taxon>Heterolobosea</taxon>
        <taxon>Tetramitia</taxon>
        <taxon>Eutetramitia</taxon>
        <taxon>Acrasidae</taxon>
        <taxon>Acrasis</taxon>
    </lineage>
</organism>
<dbReference type="SUPFAM" id="SSF53474">
    <property type="entry name" value="alpha/beta-Hydrolases"/>
    <property type="match status" value="1"/>
</dbReference>
<name>A0AAW2Z7M3_9EUKA</name>
<dbReference type="Proteomes" id="UP001431209">
    <property type="component" value="Unassembled WGS sequence"/>
</dbReference>
<dbReference type="EMBL" id="JAOPGA020001063">
    <property type="protein sequence ID" value="KAL0484687.1"/>
    <property type="molecule type" value="Genomic_DNA"/>
</dbReference>